<dbReference type="PANTHER" id="PTHR43156:SF2">
    <property type="entry name" value="STAGE II SPORULATION PROTEIN E"/>
    <property type="match status" value="1"/>
</dbReference>
<dbReference type="Gene3D" id="3.30.565.10">
    <property type="entry name" value="Histidine kinase-like ATPase, C-terminal domain"/>
    <property type="match status" value="1"/>
</dbReference>
<gene>
    <name evidence="4" type="ORF">SAMN05216259_101550</name>
</gene>
<dbReference type="InterPro" id="IPR013656">
    <property type="entry name" value="PAS_4"/>
</dbReference>
<organism evidence="4 5">
    <name type="scientific">Actinacidiphila guanduensis</name>
    <dbReference type="NCBI Taxonomy" id="310781"/>
    <lineage>
        <taxon>Bacteria</taxon>
        <taxon>Bacillati</taxon>
        <taxon>Actinomycetota</taxon>
        <taxon>Actinomycetes</taxon>
        <taxon>Kitasatosporales</taxon>
        <taxon>Streptomycetaceae</taxon>
        <taxon>Actinacidiphila</taxon>
    </lineage>
</organism>
<dbReference type="InterPro" id="IPR036890">
    <property type="entry name" value="HATPase_C_sf"/>
</dbReference>
<evidence type="ECO:0000256" key="1">
    <source>
        <dbReference type="ARBA" id="ARBA00022801"/>
    </source>
</evidence>
<name>A0A1G9W8V9_9ACTN</name>
<dbReference type="PROSITE" id="PS50113">
    <property type="entry name" value="PAC"/>
    <property type="match status" value="1"/>
</dbReference>
<dbReference type="RefSeq" id="WP_093782582.1">
    <property type="nucleotide sequence ID" value="NZ_FNIE01000001.1"/>
</dbReference>
<dbReference type="EMBL" id="FNIE01000001">
    <property type="protein sequence ID" value="SDM80717.1"/>
    <property type="molecule type" value="Genomic_DNA"/>
</dbReference>
<dbReference type="SMART" id="SM00331">
    <property type="entry name" value="PP2C_SIG"/>
    <property type="match status" value="1"/>
</dbReference>
<feature type="domain" description="PAS" evidence="2">
    <location>
        <begin position="300"/>
        <end position="346"/>
    </location>
</feature>
<dbReference type="InterPro" id="IPR029016">
    <property type="entry name" value="GAF-like_dom_sf"/>
</dbReference>
<dbReference type="SUPFAM" id="SSF55781">
    <property type="entry name" value="GAF domain-like"/>
    <property type="match status" value="1"/>
</dbReference>
<evidence type="ECO:0000259" key="3">
    <source>
        <dbReference type="PROSITE" id="PS50113"/>
    </source>
</evidence>
<dbReference type="AlphaFoldDB" id="A0A1G9W8V9"/>
<dbReference type="InterPro" id="IPR013655">
    <property type="entry name" value="PAS_fold_3"/>
</dbReference>
<dbReference type="Proteomes" id="UP000199341">
    <property type="component" value="Unassembled WGS sequence"/>
</dbReference>
<dbReference type="CDD" id="cd16936">
    <property type="entry name" value="HATPase_RsbW-like"/>
    <property type="match status" value="1"/>
</dbReference>
<dbReference type="SUPFAM" id="SSF55785">
    <property type="entry name" value="PYP-like sensor domain (PAS domain)"/>
    <property type="match status" value="2"/>
</dbReference>
<dbReference type="SUPFAM" id="SSF55874">
    <property type="entry name" value="ATPase domain of HSP90 chaperone/DNA topoisomerase II/histidine kinase"/>
    <property type="match status" value="1"/>
</dbReference>
<dbReference type="Pfam" id="PF08448">
    <property type="entry name" value="PAS_4"/>
    <property type="match status" value="1"/>
</dbReference>
<dbReference type="GO" id="GO:0016791">
    <property type="term" value="F:phosphatase activity"/>
    <property type="evidence" value="ECO:0007669"/>
    <property type="project" value="TreeGrafter"/>
</dbReference>
<dbReference type="CDD" id="cd00130">
    <property type="entry name" value="PAS"/>
    <property type="match status" value="1"/>
</dbReference>
<dbReference type="Gene3D" id="3.30.450.20">
    <property type="entry name" value="PAS domain"/>
    <property type="match status" value="2"/>
</dbReference>
<sequence length="999" mass="106298">MGSGRGDTEAEDGVRLAMLEAVPADADVSDVLGTALLHAVAGVRGLCGLAHLSGREEGTLRLVAASGAPPGLTGAWELLTDTPSGLAPTRAFKDGSVVWSQARPPARAGRQTISHPRGVLSAPILAGGIPVGAVSVMATDEPPEDRKRYLCDLAATVGGRLAKAGQWGTGTAPWWQIPTDPPTMRKVKAAKWSRDLNSGTLDVDAASEPLLVRAGLDPNTWDRHIRTWIDRIHPADREEVMKEIARAQRERSTYVVEYRVLDAQNRESWLLLCGWLVYDTDGHAVKMDGFAWDITERRSQEQWLAGMLDSYPQPTYVLSADDRVVWANAAARGLADREQYEILGRTPWESMPTLQEQGLPDLLAAARAAPGRPATLTVTSWTRRRGVSAYYELTAVGISDFVSVTLNDVTDKTQTALAAAERRERLTGLNQDLIKARTPQHVVDAVIGHVMPLVGADRVLIHDLTGAAPELAGSVGYSPEFLAELAPMGWPQNREGSAVDARPQFVASADELAERWPHLVPLARLEGEHSWVILPLLTAEEQVGNLVLSWSGAHTFSPDEEALLGTVAVAIAAALSRAAEFREALRLQAELMPGRLPALTAVSAAAQYRTASVAGLGGDWYDAHRLPGGRSLFVVGGVTGHGRGLGKLSVMGILRQAIAAIAALDLPPDEILAHANDVALRLGARAQEPVTVTCLLALYDPTTGHLAVASSGHPPPLMMSPGRQPTALRMPVGKPLGLPHVPPEATELSLGDGTVVALFTDGLLGPAAHSNGALSDPVRLAALIARHGASPLPADPARRGRWLEALCEAAFGTLLAESNPDDAALLVLAAGRVPAGRIATWEMPRVPESAAAARAAVDGQLSRWGLDELSWSADQVISELVGNCARHAVGIGVNATDDTAGAIRIRLLYLDNDLVIEVYDGSEAAPHVRHPSYDQEFGRGLPIVAFVSRRWGARHTGSRDPEAAGTGRRTTASKCVWACLALPDPNGRRPGDSEEGRAQ</sequence>
<keyword evidence="5" id="KW-1185">Reference proteome</keyword>
<dbReference type="OrthoDB" id="118142at2"/>
<dbReference type="InterPro" id="IPR000014">
    <property type="entry name" value="PAS"/>
</dbReference>
<dbReference type="Pfam" id="PF07228">
    <property type="entry name" value="SpoIIE"/>
    <property type="match status" value="1"/>
</dbReference>
<protein>
    <submittedName>
        <fullName evidence="4">PAS fold-containing protein</fullName>
    </submittedName>
</protein>
<dbReference type="PROSITE" id="PS50112">
    <property type="entry name" value="PAS"/>
    <property type="match status" value="1"/>
</dbReference>
<dbReference type="InterPro" id="IPR052016">
    <property type="entry name" value="Bact_Sigma-Reg"/>
</dbReference>
<evidence type="ECO:0000259" key="2">
    <source>
        <dbReference type="PROSITE" id="PS50112"/>
    </source>
</evidence>
<dbReference type="Gene3D" id="3.60.40.10">
    <property type="entry name" value="PPM-type phosphatase domain"/>
    <property type="match status" value="1"/>
</dbReference>
<keyword evidence="1" id="KW-0378">Hydrolase</keyword>
<dbReference type="PANTHER" id="PTHR43156">
    <property type="entry name" value="STAGE II SPORULATION PROTEIN E-RELATED"/>
    <property type="match status" value="1"/>
</dbReference>
<reference evidence="4 5" key="1">
    <citation type="submission" date="2016-10" db="EMBL/GenBank/DDBJ databases">
        <authorList>
            <person name="de Groot N.N."/>
        </authorList>
    </citation>
    <scope>NUCLEOTIDE SEQUENCE [LARGE SCALE GENOMIC DNA]</scope>
    <source>
        <strain evidence="4 5">CGMCC 4.2022</strain>
    </source>
</reference>
<dbReference type="InterPro" id="IPR035965">
    <property type="entry name" value="PAS-like_dom_sf"/>
</dbReference>
<dbReference type="InterPro" id="IPR003018">
    <property type="entry name" value="GAF"/>
</dbReference>
<proteinExistence type="predicted"/>
<dbReference type="STRING" id="310781.SAMN05216259_101550"/>
<evidence type="ECO:0000313" key="4">
    <source>
        <dbReference type="EMBL" id="SDM80717.1"/>
    </source>
</evidence>
<dbReference type="Gene3D" id="3.30.450.40">
    <property type="match status" value="1"/>
</dbReference>
<dbReference type="SMART" id="SM00091">
    <property type="entry name" value="PAS"/>
    <property type="match status" value="1"/>
</dbReference>
<feature type="domain" description="PAC" evidence="3">
    <location>
        <begin position="254"/>
        <end position="306"/>
    </location>
</feature>
<dbReference type="Pfam" id="PF13185">
    <property type="entry name" value="GAF_2"/>
    <property type="match status" value="1"/>
</dbReference>
<evidence type="ECO:0000313" key="5">
    <source>
        <dbReference type="Proteomes" id="UP000199341"/>
    </source>
</evidence>
<accession>A0A1G9W8V9</accession>
<dbReference type="InterPro" id="IPR001932">
    <property type="entry name" value="PPM-type_phosphatase-like_dom"/>
</dbReference>
<dbReference type="Pfam" id="PF08447">
    <property type="entry name" value="PAS_3"/>
    <property type="match status" value="1"/>
</dbReference>
<dbReference type="InterPro" id="IPR000700">
    <property type="entry name" value="PAS-assoc_C"/>
</dbReference>
<dbReference type="InterPro" id="IPR036457">
    <property type="entry name" value="PPM-type-like_dom_sf"/>
</dbReference>